<dbReference type="EMBL" id="JAKLMC020000001">
    <property type="protein sequence ID" value="KAK5958233.1"/>
    <property type="molecule type" value="Genomic_DNA"/>
</dbReference>
<accession>A0AAN8ELW7</accession>
<evidence type="ECO:0008006" key="3">
    <source>
        <dbReference type="Google" id="ProtNLM"/>
    </source>
</evidence>
<comment type="caution">
    <text evidence="1">The sequence shown here is derived from an EMBL/GenBank/DDBJ whole genome shotgun (WGS) entry which is preliminary data.</text>
</comment>
<dbReference type="Proteomes" id="UP001316803">
    <property type="component" value="Unassembled WGS sequence"/>
</dbReference>
<dbReference type="AlphaFoldDB" id="A0AAN8ELW7"/>
<evidence type="ECO:0000313" key="1">
    <source>
        <dbReference type="EMBL" id="KAK5958233.1"/>
    </source>
</evidence>
<organism evidence="1 2">
    <name type="scientific">Knufia fluminis</name>
    <dbReference type="NCBI Taxonomy" id="191047"/>
    <lineage>
        <taxon>Eukaryota</taxon>
        <taxon>Fungi</taxon>
        <taxon>Dikarya</taxon>
        <taxon>Ascomycota</taxon>
        <taxon>Pezizomycotina</taxon>
        <taxon>Eurotiomycetes</taxon>
        <taxon>Chaetothyriomycetidae</taxon>
        <taxon>Chaetothyriales</taxon>
        <taxon>Trichomeriaceae</taxon>
        <taxon>Knufia</taxon>
    </lineage>
</organism>
<name>A0AAN8ELW7_9EURO</name>
<evidence type="ECO:0000313" key="2">
    <source>
        <dbReference type="Proteomes" id="UP001316803"/>
    </source>
</evidence>
<reference evidence="1 2" key="1">
    <citation type="submission" date="2022-12" db="EMBL/GenBank/DDBJ databases">
        <title>Genomic features and morphological characterization of a novel Knufia sp. strain isolated from spacecraft assembly facility.</title>
        <authorList>
            <person name="Teixeira M."/>
            <person name="Chander A.M."/>
            <person name="Stajich J.E."/>
            <person name="Venkateswaran K."/>
        </authorList>
    </citation>
    <scope>NUCLEOTIDE SEQUENCE [LARGE SCALE GENOMIC DNA]</scope>
    <source>
        <strain evidence="1 2">FJI-L2-BK-P2</strain>
    </source>
</reference>
<gene>
    <name evidence="1" type="ORF">OHC33_000075</name>
</gene>
<sequence length="435" mass="49089">MDDSKTQSYGRNDDVTGITSLNDDSVNFGRAPVDELLPSRTYTGNIPSGPSVPGLLLLPNELLNHIFLFLDNAPPSERRFNHLPTRDWTDSHQAPLKALSTVSRRLRAISLTLLFKHARLDPCQLTPWLDLVHRNELASSIESIVAHVSELNDGFHPAWYVRLLNEVPVLRLTVGCESHVLTGLTGIHVNLADMWAFDIPYQYLELRQDAWEATRQNSYDYLPGLLGAKHWRSLRVNEGSSLAAYTSYEYFLKKPPSLISNINDCLNTIPFDAEPEMLHETAPGASIQITLTQEMLRNLRDFSFIAVFPYYNHVDDILKCIRRMRNLENLFIKLCPDPESTALDDAVKAAKGHIDLNDPWNEVTTAYTLVAHTVRYMTVEGRLERLVIDDIKIEAIRDTIFDHVSATLRDFWTYGGNGVWTKSAVTTSQAGVSNG</sequence>
<protein>
    <recommendedName>
        <fullName evidence="3">F-box domain-containing protein</fullName>
    </recommendedName>
</protein>
<keyword evidence="2" id="KW-1185">Reference proteome</keyword>
<proteinExistence type="predicted"/>